<keyword evidence="3 13" id="KW-0813">Transport</keyword>
<gene>
    <name evidence="16" type="ORF">GBB84_17005</name>
</gene>
<evidence type="ECO:0000313" key="16">
    <source>
        <dbReference type="EMBL" id="MPQ52602.1"/>
    </source>
</evidence>
<evidence type="ECO:0000256" key="7">
    <source>
        <dbReference type="ARBA" id="ARBA00022847"/>
    </source>
</evidence>
<dbReference type="PRINTS" id="PR00171">
    <property type="entry name" value="SUGRTRNSPORT"/>
</dbReference>
<feature type="transmembrane region" description="Helical" evidence="14">
    <location>
        <begin position="307"/>
        <end position="327"/>
    </location>
</feature>
<dbReference type="InterPro" id="IPR005829">
    <property type="entry name" value="Sugar_transporter_CS"/>
</dbReference>
<dbReference type="SUPFAM" id="SSF103473">
    <property type="entry name" value="MFS general substrate transporter"/>
    <property type="match status" value="1"/>
</dbReference>
<evidence type="ECO:0000256" key="5">
    <source>
        <dbReference type="ARBA" id="ARBA00022597"/>
    </source>
</evidence>
<protein>
    <recommendedName>
        <fullName evidence="11">D-xylose-proton symporter</fullName>
    </recommendedName>
    <alternativeName>
        <fullName evidence="12">D-xylose transporter</fullName>
    </alternativeName>
</protein>
<evidence type="ECO:0000259" key="15">
    <source>
        <dbReference type="PROSITE" id="PS50850"/>
    </source>
</evidence>
<dbReference type="AlphaFoldDB" id="A0A6L5EAV8"/>
<evidence type="ECO:0000256" key="8">
    <source>
        <dbReference type="ARBA" id="ARBA00022989"/>
    </source>
</evidence>
<evidence type="ECO:0000313" key="17">
    <source>
        <dbReference type="Proteomes" id="UP000475079"/>
    </source>
</evidence>
<feature type="transmembrane region" description="Helical" evidence="14">
    <location>
        <begin position="397"/>
        <end position="416"/>
    </location>
</feature>
<evidence type="ECO:0000256" key="10">
    <source>
        <dbReference type="ARBA" id="ARBA00050593"/>
    </source>
</evidence>
<keyword evidence="8 14" id="KW-1133">Transmembrane helix</keyword>
<feature type="transmembrane region" description="Helical" evidence="14">
    <location>
        <begin position="334"/>
        <end position="356"/>
    </location>
</feature>
<dbReference type="InterPro" id="IPR047984">
    <property type="entry name" value="XylE-like"/>
</dbReference>
<dbReference type="Gene3D" id="1.20.1250.20">
    <property type="entry name" value="MFS general substrate transporter like domains"/>
    <property type="match status" value="2"/>
</dbReference>
<dbReference type="NCBIfam" id="TIGR00879">
    <property type="entry name" value="SP"/>
    <property type="match status" value="1"/>
</dbReference>
<accession>A0A6L5EAV8</accession>
<evidence type="ECO:0000256" key="2">
    <source>
        <dbReference type="ARBA" id="ARBA00010992"/>
    </source>
</evidence>
<dbReference type="InterPro" id="IPR036259">
    <property type="entry name" value="MFS_trans_sf"/>
</dbReference>
<evidence type="ECO:0000256" key="6">
    <source>
        <dbReference type="ARBA" id="ARBA00022692"/>
    </source>
</evidence>
<evidence type="ECO:0000256" key="14">
    <source>
        <dbReference type="SAM" id="Phobius"/>
    </source>
</evidence>
<dbReference type="Pfam" id="PF00083">
    <property type="entry name" value="Sugar_tr"/>
    <property type="match status" value="1"/>
</dbReference>
<evidence type="ECO:0000256" key="4">
    <source>
        <dbReference type="ARBA" id="ARBA00022475"/>
    </source>
</evidence>
<keyword evidence="4" id="KW-1003">Cell membrane</keyword>
<dbReference type="GO" id="GO:0005886">
    <property type="term" value="C:plasma membrane"/>
    <property type="evidence" value="ECO:0007669"/>
    <property type="project" value="UniProtKB-SubCell"/>
</dbReference>
<comment type="catalytic activity">
    <reaction evidence="10">
        <text>D-xylose(in) + H(+)(in) = D-xylose(out) + H(+)(out)</text>
        <dbReference type="Rhea" id="RHEA:28959"/>
        <dbReference type="ChEBI" id="CHEBI:15378"/>
        <dbReference type="ChEBI" id="CHEBI:53455"/>
    </reaction>
    <physiologicalReaction direction="right-to-left" evidence="10">
        <dbReference type="Rhea" id="RHEA:28961"/>
    </physiologicalReaction>
</comment>
<sequence>MNNAQTHLKIGYVWTICLVAACGGLLFGYDWVVIGGAKPFYEAYFSITDPAQSGWAMSSALVGCIFGALISGWCADKFGRKMPLILSAILFSASAWGTAVASNFDMFVIYRIVGGVGIGLASALSPLYIAEVSPAEKRGRFVAVNQLTIVIGVLAAQLINLMIAEPVATGATQQAIVESWNGQMGWRWMFGAELVPALVFLVLMFFVPESPRWLVKAGKPERARAMLQRIGSTEYAGQTLKEIEHTLLKDNHKVAWSTLLQPQIKPIVIIGMVLAVFQQWCGINVIFNYAQEIFASAGFDINGTLKSIVATGIINLVFTLAALPLVDKLGRRKLMLFGASGLTVIYVLIAGAYGMGIMGWPVLVLVLAAIAIYALTLAPVTWVLLSEIFPNRVRGLAMSLGTLALWIACFLLTYTFPLLNAGLGAAGSFLLYGVICAMGYVYVLRNVPETKGVTLEALEEQLAARHLKASPSSAQQRSAR</sequence>
<dbReference type="FunFam" id="1.20.1250.20:FF:000122">
    <property type="entry name" value="D-xylose transporter XylE"/>
    <property type="match status" value="1"/>
</dbReference>
<evidence type="ECO:0000256" key="11">
    <source>
        <dbReference type="ARBA" id="ARBA00070440"/>
    </source>
</evidence>
<dbReference type="InterPro" id="IPR020846">
    <property type="entry name" value="MFS_dom"/>
</dbReference>
<feature type="transmembrane region" description="Helical" evidence="14">
    <location>
        <begin position="54"/>
        <end position="75"/>
    </location>
</feature>
<keyword evidence="9 14" id="KW-0472">Membrane</keyword>
<feature type="transmembrane region" description="Helical" evidence="14">
    <location>
        <begin position="267"/>
        <end position="287"/>
    </location>
</feature>
<dbReference type="InterPro" id="IPR005828">
    <property type="entry name" value="MFS_sugar_transport-like"/>
</dbReference>
<keyword evidence="5" id="KW-0762">Sugar transport</keyword>
<dbReference type="InterPro" id="IPR003663">
    <property type="entry name" value="Sugar/inositol_transpt"/>
</dbReference>
<evidence type="ECO:0000256" key="9">
    <source>
        <dbReference type="ARBA" id="ARBA00023136"/>
    </source>
</evidence>
<reference evidence="16 17" key="1">
    <citation type="submission" date="2019-10" db="EMBL/GenBank/DDBJ databases">
        <title>Characterization of a new Citrobacter species.</title>
        <authorList>
            <person name="Goncalves Ribeiro T."/>
            <person name="Izdebski R."/>
            <person name="Urbanowicz P."/>
            <person name="Carmeli Y."/>
            <person name="Gniadkowski M."/>
            <person name="Peixe L."/>
        </authorList>
    </citation>
    <scope>NUCLEOTIDE SEQUENCE [LARGE SCALE GENOMIC DNA]</scope>
    <source>
        <strain evidence="16 17">NMI7905_11</strain>
    </source>
</reference>
<dbReference type="PANTHER" id="PTHR48020">
    <property type="entry name" value="PROTON MYO-INOSITOL COTRANSPORTER"/>
    <property type="match status" value="1"/>
</dbReference>
<feature type="transmembrane region" description="Helical" evidence="14">
    <location>
        <begin position="141"/>
        <end position="163"/>
    </location>
</feature>
<evidence type="ECO:0000256" key="13">
    <source>
        <dbReference type="RuleBase" id="RU003346"/>
    </source>
</evidence>
<dbReference type="InterPro" id="IPR050814">
    <property type="entry name" value="Myo-inositol_Transporter"/>
</dbReference>
<comment type="subcellular location">
    <subcellularLocation>
        <location evidence="1">Cell membrane</location>
        <topology evidence="1">Multi-pass membrane protein</topology>
    </subcellularLocation>
</comment>
<feature type="transmembrane region" description="Helical" evidence="14">
    <location>
        <begin position="188"/>
        <end position="207"/>
    </location>
</feature>
<dbReference type="GO" id="GO:0015293">
    <property type="term" value="F:symporter activity"/>
    <property type="evidence" value="ECO:0007669"/>
    <property type="project" value="UniProtKB-KW"/>
</dbReference>
<dbReference type="PROSITE" id="PS00216">
    <property type="entry name" value="SUGAR_TRANSPORT_1"/>
    <property type="match status" value="2"/>
</dbReference>
<feature type="domain" description="Major facilitator superfamily (MFS) profile" evidence="15">
    <location>
        <begin position="16"/>
        <end position="451"/>
    </location>
</feature>
<dbReference type="PROSITE" id="PS00217">
    <property type="entry name" value="SUGAR_TRANSPORT_2"/>
    <property type="match status" value="1"/>
</dbReference>
<keyword evidence="6 14" id="KW-0812">Transmembrane</keyword>
<dbReference type="RefSeq" id="WP_152402902.1">
    <property type="nucleotide sequence ID" value="NZ_WHIY01000011.1"/>
</dbReference>
<feature type="transmembrane region" description="Helical" evidence="14">
    <location>
        <begin position="362"/>
        <end position="385"/>
    </location>
</feature>
<comment type="similarity">
    <text evidence="2 13">Belongs to the major facilitator superfamily. Sugar transporter (TC 2.A.1.1) family.</text>
</comment>
<name>A0A6L5EAV8_9ENTR</name>
<feature type="transmembrane region" description="Helical" evidence="14">
    <location>
        <begin position="82"/>
        <end position="102"/>
    </location>
</feature>
<keyword evidence="7" id="KW-0769">Symport</keyword>
<dbReference type="CDD" id="cd17359">
    <property type="entry name" value="MFS_XylE_like"/>
    <property type="match status" value="1"/>
</dbReference>
<dbReference type="EMBL" id="WHIY01000011">
    <property type="protein sequence ID" value="MPQ52602.1"/>
    <property type="molecule type" value="Genomic_DNA"/>
</dbReference>
<dbReference type="Proteomes" id="UP000475079">
    <property type="component" value="Unassembled WGS sequence"/>
</dbReference>
<feature type="transmembrane region" description="Helical" evidence="14">
    <location>
        <begin position="108"/>
        <end position="129"/>
    </location>
</feature>
<dbReference type="PANTHER" id="PTHR48020:SF12">
    <property type="entry name" value="PROTON MYO-INOSITOL COTRANSPORTER"/>
    <property type="match status" value="1"/>
</dbReference>
<feature type="transmembrane region" description="Helical" evidence="14">
    <location>
        <begin position="422"/>
        <end position="443"/>
    </location>
</feature>
<organism evidence="16 17">
    <name type="scientific">Citrobacter telavivensis</name>
    <dbReference type="NCBI Taxonomy" id="2653932"/>
    <lineage>
        <taxon>Bacteria</taxon>
        <taxon>Pseudomonadati</taxon>
        <taxon>Pseudomonadota</taxon>
        <taxon>Gammaproteobacteria</taxon>
        <taxon>Enterobacterales</taxon>
        <taxon>Enterobacteriaceae</taxon>
        <taxon>Citrobacter</taxon>
    </lineage>
</organism>
<evidence type="ECO:0000256" key="3">
    <source>
        <dbReference type="ARBA" id="ARBA00022448"/>
    </source>
</evidence>
<evidence type="ECO:0000256" key="12">
    <source>
        <dbReference type="ARBA" id="ARBA00076792"/>
    </source>
</evidence>
<keyword evidence="17" id="KW-1185">Reference proteome</keyword>
<evidence type="ECO:0000256" key="1">
    <source>
        <dbReference type="ARBA" id="ARBA00004651"/>
    </source>
</evidence>
<feature type="transmembrane region" description="Helical" evidence="14">
    <location>
        <begin position="12"/>
        <end position="34"/>
    </location>
</feature>
<dbReference type="PROSITE" id="PS50850">
    <property type="entry name" value="MFS"/>
    <property type="match status" value="1"/>
</dbReference>
<proteinExistence type="inferred from homology"/>
<comment type="caution">
    <text evidence="16">The sequence shown here is derived from an EMBL/GenBank/DDBJ whole genome shotgun (WGS) entry which is preliminary data.</text>
</comment>